<organism evidence="1 2">
    <name type="scientific">Phyllobacterium zundukense</name>
    <dbReference type="NCBI Taxonomy" id="1867719"/>
    <lineage>
        <taxon>Bacteria</taxon>
        <taxon>Pseudomonadati</taxon>
        <taxon>Pseudomonadota</taxon>
        <taxon>Alphaproteobacteria</taxon>
        <taxon>Hyphomicrobiales</taxon>
        <taxon>Phyllobacteriaceae</taxon>
        <taxon>Phyllobacterium</taxon>
    </lineage>
</organism>
<keyword evidence="1" id="KW-0614">Plasmid</keyword>
<gene>
    <name evidence="1" type="ORF">N8E88_12240</name>
</gene>
<dbReference type="EMBL" id="CP104972">
    <property type="protein sequence ID" value="UXN58729.1"/>
    <property type="molecule type" value="Genomic_DNA"/>
</dbReference>
<sequence length="260" mass="28533">MHQPIAVFDAGIGSYAIVAAIQKRLPRQDIIYFADRASFPYGGKDREQLLSIMRQSISFLENFDPSAIIIASNAPSIMVLDEVRKYCALPLYGVFPPLQQALAASRSGHVGIMAVRSLVDSENLPRFIEKHTNKPDNVALIDASPMVDLVENGSFLFSPADTQAAVGHFADEIFQRYPLIDALTLSSTHLPWLQSFFEASRPDCLFLDPAEDIVAGIGPGTAGTSIVQGLITEDENYDLDTFRRMLKHIGVDIPLDLVSP</sequence>
<name>A0ACD4CYU5_9HYPH</name>
<evidence type="ECO:0000313" key="1">
    <source>
        <dbReference type="EMBL" id="UXN58729.1"/>
    </source>
</evidence>
<proteinExistence type="predicted"/>
<protein>
    <submittedName>
        <fullName evidence="1">Asp/Glu racemase</fullName>
    </submittedName>
</protein>
<keyword evidence="2" id="KW-1185">Reference proteome</keyword>
<accession>A0ACD4CYU5</accession>
<evidence type="ECO:0000313" key="2">
    <source>
        <dbReference type="Proteomes" id="UP001061991"/>
    </source>
</evidence>
<reference evidence="1" key="1">
    <citation type="submission" date="2022-09" db="EMBL/GenBank/DDBJ databases">
        <title>Interaction between co-microsymbionts with complementary sets of symbiotic genes in legume-rhizobium systems.</title>
        <authorList>
            <person name="Safronova V."/>
            <person name="Sazanova A."/>
            <person name="Afonin A."/>
            <person name="Chirak E."/>
        </authorList>
    </citation>
    <scope>NUCLEOTIDE SEQUENCE</scope>
    <source>
        <plasmid evidence="1">p_unnamed1</plasmid>
    </source>
</reference>
<dbReference type="Proteomes" id="UP001061991">
    <property type="component" value="Plasmid p_unnamed1"/>
</dbReference>
<geneLocation type="plasmid" evidence="1 2">
    <name>p_unnamed1</name>
</geneLocation>